<gene>
    <name evidence="2" type="ORF">Salat_2550200</name>
</gene>
<evidence type="ECO:0000313" key="2">
    <source>
        <dbReference type="EMBL" id="KAK4417246.1"/>
    </source>
</evidence>
<comment type="caution">
    <text evidence="2">The sequence shown here is derived from an EMBL/GenBank/DDBJ whole genome shotgun (WGS) entry which is preliminary data.</text>
</comment>
<protein>
    <submittedName>
        <fullName evidence="2">Uncharacterized protein</fullName>
    </submittedName>
</protein>
<reference evidence="2" key="1">
    <citation type="submission" date="2020-06" db="EMBL/GenBank/DDBJ databases">
        <authorList>
            <person name="Li T."/>
            <person name="Hu X."/>
            <person name="Zhang T."/>
            <person name="Song X."/>
            <person name="Zhang H."/>
            <person name="Dai N."/>
            <person name="Sheng W."/>
            <person name="Hou X."/>
            <person name="Wei L."/>
        </authorList>
    </citation>
    <scope>NUCLEOTIDE SEQUENCE</scope>
    <source>
        <strain evidence="2">3651</strain>
        <tissue evidence="2">Leaf</tissue>
    </source>
</reference>
<dbReference type="EMBL" id="JACGWO010000010">
    <property type="protein sequence ID" value="KAK4417246.1"/>
    <property type="molecule type" value="Genomic_DNA"/>
</dbReference>
<feature type="compositionally biased region" description="Basic and acidic residues" evidence="1">
    <location>
        <begin position="1"/>
        <end position="13"/>
    </location>
</feature>
<keyword evidence="3" id="KW-1185">Reference proteome</keyword>
<name>A0AAE2CCN8_9LAMI</name>
<reference evidence="2" key="2">
    <citation type="journal article" date="2024" name="Plant">
        <title>Genomic evolution and insights into agronomic trait innovations of Sesamum species.</title>
        <authorList>
            <person name="Miao H."/>
            <person name="Wang L."/>
            <person name="Qu L."/>
            <person name="Liu H."/>
            <person name="Sun Y."/>
            <person name="Le M."/>
            <person name="Wang Q."/>
            <person name="Wei S."/>
            <person name="Zheng Y."/>
            <person name="Lin W."/>
            <person name="Duan Y."/>
            <person name="Cao H."/>
            <person name="Xiong S."/>
            <person name="Wang X."/>
            <person name="Wei L."/>
            <person name="Li C."/>
            <person name="Ma Q."/>
            <person name="Ju M."/>
            <person name="Zhao R."/>
            <person name="Li G."/>
            <person name="Mu C."/>
            <person name="Tian Q."/>
            <person name="Mei H."/>
            <person name="Zhang T."/>
            <person name="Gao T."/>
            <person name="Zhang H."/>
        </authorList>
    </citation>
    <scope>NUCLEOTIDE SEQUENCE</scope>
    <source>
        <strain evidence="2">3651</strain>
    </source>
</reference>
<feature type="region of interest" description="Disordered" evidence="1">
    <location>
        <begin position="1"/>
        <end position="23"/>
    </location>
</feature>
<dbReference type="AlphaFoldDB" id="A0AAE2CCN8"/>
<dbReference type="Proteomes" id="UP001293254">
    <property type="component" value="Unassembled WGS sequence"/>
</dbReference>
<proteinExistence type="predicted"/>
<accession>A0AAE2CCN8</accession>
<sequence length="102" mass="11760">MFLEKLHSCRDSPSEWGSNSFKEQQNRIKELESMLQQFHKSKQSVDIRAKECNCRHELEALLHEDEVYWRQQGINGSKGVIRTLLFSSPQPVHGGGSTLFIS</sequence>
<evidence type="ECO:0000256" key="1">
    <source>
        <dbReference type="SAM" id="MobiDB-lite"/>
    </source>
</evidence>
<organism evidence="2 3">
    <name type="scientific">Sesamum alatum</name>
    <dbReference type="NCBI Taxonomy" id="300844"/>
    <lineage>
        <taxon>Eukaryota</taxon>
        <taxon>Viridiplantae</taxon>
        <taxon>Streptophyta</taxon>
        <taxon>Embryophyta</taxon>
        <taxon>Tracheophyta</taxon>
        <taxon>Spermatophyta</taxon>
        <taxon>Magnoliopsida</taxon>
        <taxon>eudicotyledons</taxon>
        <taxon>Gunneridae</taxon>
        <taxon>Pentapetalae</taxon>
        <taxon>asterids</taxon>
        <taxon>lamiids</taxon>
        <taxon>Lamiales</taxon>
        <taxon>Pedaliaceae</taxon>
        <taxon>Sesamum</taxon>
    </lineage>
</organism>
<evidence type="ECO:0000313" key="3">
    <source>
        <dbReference type="Proteomes" id="UP001293254"/>
    </source>
</evidence>